<dbReference type="PRINTS" id="PR00109">
    <property type="entry name" value="TYRKINASE"/>
</dbReference>
<dbReference type="EMBL" id="MLAK01000002">
    <property type="protein sequence ID" value="OHT17457.1"/>
    <property type="molecule type" value="Genomic_DNA"/>
</dbReference>
<evidence type="ECO:0000256" key="12">
    <source>
        <dbReference type="RuleBase" id="RU000304"/>
    </source>
</evidence>
<dbReference type="VEuPathDB" id="TrichDB:TRFO_02466"/>
<evidence type="ECO:0000256" key="3">
    <source>
        <dbReference type="ARBA" id="ARBA00022741"/>
    </source>
</evidence>
<evidence type="ECO:0000256" key="8">
    <source>
        <dbReference type="ARBA" id="ARBA00049014"/>
    </source>
</evidence>
<organism evidence="15 16">
    <name type="scientific">Tritrichomonas foetus</name>
    <dbReference type="NCBI Taxonomy" id="1144522"/>
    <lineage>
        <taxon>Eukaryota</taxon>
        <taxon>Metamonada</taxon>
        <taxon>Parabasalia</taxon>
        <taxon>Tritrichomonadida</taxon>
        <taxon>Tritrichomonadidae</taxon>
        <taxon>Tritrichomonas</taxon>
    </lineage>
</organism>
<evidence type="ECO:0000256" key="4">
    <source>
        <dbReference type="ARBA" id="ARBA00022777"/>
    </source>
</evidence>
<keyword evidence="5 11" id="KW-0067">ATP-binding</keyword>
<dbReference type="Pfam" id="PF00069">
    <property type="entry name" value="Pkinase"/>
    <property type="match status" value="1"/>
</dbReference>
<comment type="catalytic activity">
    <reaction evidence="9">
        <text>L-threonyl-[protein] + ATP = O-phospho-L-threonyl-[protein] + ADP + H(+)</text>
        <dbReference type="Rhea" id="RHEA:46608"/>
        <dbReference type="Rhea" id="RHEA-COMP:11060"/>
        <dbReference type="Rhea" id="RHEA-COMP:11605"/>
        <dbReference type="ChEBI" id="CHEBI:15378"/>
        <dbReference type="ChEBI" id="CHEBI:30013"/>
        <dbReference type="ChEBI" id="CHEBI:30616"/>
        <dbReference type="ChEBI" id="CHEBI:61977"/>
        <dbReference type="ChEBI" id="CHEBI:456216"/>
        <dbReference type="EC" id="2.7.12.2"/>
    </reaction>
</comment>
<dbReference type="SUPFAM" id="SSF56112">
    <property type="entry name" value="Protein kinase-like (PK-like)"/>
    <property type="match status" value="1"/>
</dbReference>
<dbReference type="GO" id="GO:0005524">
    <property type="term" value="F:ATP binding"/>
    <property type="evidence" value="ECO:0007669"/>
    <property type="project" value="UniProtKB-UniRule"/>
</dbReference>
<comment type="caution">
    <text evidence="15">The sequence shown here is derived from an EMBL/GenBank/DDBJ whole genome shotgun (WGS) entry which is preliminary data.</text>
</comment>
<dbReference type="SMART" id="SM00220">
    <property type="entry name" value="S_TKc"/>
    <property type="match status" value="1"/>
</dbReference>
<comment type="catalytic activity">
    <reaction evidence="8">
        <text>L-seryl-[protein] + ATP = O-phospho-L-seryl-[protein] + ADP + H(+)</text>
        <dbReference type="Rhea" id="RHEA:17989"/>
        <dbReference type="Rhea" id="RHEA-COMP:9863"/>
        <dbReference type="Rhea" id="RHEA-COMP:11604"/>
        <dbReference type="ChEBI" id="CHEBI:15378"/>
        <dbReference type="ChEBI" id="CHEBI:29999"/>
        <dbReference type="ChEBI" id="CHEBI:30616"/>
        <dbReference type="ChEBI" id="CHEBI:83421"/>
        <dbReference type="ChEBI" id="CHEBI:456216"/>
        <dbReference type="EC" id="2.7.12.2"/>
    </reaction>
</comment>
<dbReference type="EC" id="2.7.12.2" evidence="7"/>
<evidence type="ECO:0000256" key="2">
    <source>
        <dbReference type="ARBA" id="ARBA00022679"/>
    </source>
</evidence>
<reference evidence="15" key="1">
    <citation type="submission" date="2016-10" db="EMBL/GenBank/DDBJ databases">
        <authorList>
            <person name="Benchimol M."/>
            <person name="Almeida L.G."/>
            <person name="Vasconcelos A.T."/>
            <person name="Perreira-Neves A."/>
            <person name="Rosa I.A."/>
            <person name="Tasca T."/>
            <person name="Bogo M.R."/>
            <person name="de Souza W."/>
        </authorList>
    </citation>
    <scope>NUCLEOTIDE SEQUENCE [LARGE SCALE GENOMIC DNA]</scope>
    <source>
        <strain evidence="15">K</strain>
    </source>
</reference>
<feature type="binding site" evidence="11">
    <location>
        <position position="76"/>
    </location>
    <ligand>
        <name>ATP</name>
        <dbReference type="ChEBI" id="CHEBI:30616"/>
    </ligand>
</feature>
<evidence type="ECO:0000313" key="16">
    <source>
        <dbReference type="Proteomes" id="UP000179807"/>
    </source>
</evidence>
<dbReference type="Gene3D" id="1.10.510.10">
    <property type="entry name" value="Transferase(Phosphotransferase) domain 1"/>
    <property type="match status" value="1"/>
</dbReference>
<dbReference type="InterPro" id="IPR008271">
    <property type="entry name" value="Ser/Thr_kinase_AS"/>
</dbReference>
<evidence type="ECO:0000256" key="7">
    <source>
        <dbReference type="ARBA" id="ARBA00038999"/>
    </source>
</evidence>
<dbReference type="PROSITE" id="PS00107">
    <property type="entry name" value="PROTEIN_KINASE_ATP"/>
    <property type="match status" value="1"/>
</dbReference>
<dbReference type="PANTHER" id="PTHR48013">
    <property type="entry name" value="DUAL SPECIFICITY MITOGEN-ACTIVATED PROTEIN KINASE KINASE 5-RELATED"/>
    <property type="match status" value="1"/>
</dbReference>
<dbReference type="OrthoDB" id="10252354at2759"/>
<keyword evidence="16" id="KW-1185">Reference proteome</keyword>
<name>A0A1J4L1R3_9EUKA</name>
<evidence type="ECO:0000256" key="9">
    <source>
        <dbReference type="ARBA" id="ARBA00049299"/>
    </source>
</evidence>
<dbReference type="PANTHER" id="PTHR48013:SF9">
    <property type="entry name" value="DUAL SPECIFICITY MITOGEN-ACTIVATED PROTEIN KINASE KINASE 5"/>
    <property type="match status" value="1"/>
</dbReference>
<gene>
    <name evidence="15" type="primary">MKK2</name>
    <name evidence="15" type="ORF">TRFO_02466</name>
</gene>
<evidence type="ECO:0000313" key="15">
    <source>
        <dbReference type="EMBL" id="OHT17457.1"/>
    </source>
</evidence>
<dbReference type="PROSITE" id="PS00108">
    <property type="entry name" value="PROTEIN_KINASE_ST"/>
    <property type="match status" value="1"/>
</dbReference>
<proteinExistence type="inferred from homology"/>
<accession>A0A1J4L1R3</accession>
<feature type="domain" description="Protein kinase" evidence="14">
    <location>
        <begin position="46"/>
        <end position="300"/>
    </location>
</feature>
<evidence type="ECO:0000256" key="11">
    <source>
        <dbReference type="PROSITE-ProRule" id="PRU10141"/>
    </source>
</evidence>
<evidence type="ECO:0000259" key="14">
    <source>
        <dbReference type="PROSITE" id="PS50011"/>
    </source>
</evidence>
<dbReference type="InterPro" id="IPR000719">
    <property type="entry name" value="Prot_kinase_dom"/>
</dbReference>
<dbReference type="GO" id="GO:0004708">
    <property type="term" value="F:MAP kinase kinase activity"/>
    <property type="evidence" value="ECO:0007669"/>
    <property type="project" value="UniProtKB-EC"/>
</dbReference>
<protein>
    <recommendedName>
        <fullName evidence="7">mitogen-activated protein kinase kinase</fullName>
        <ecNumber evidence="7">2.7.12.2</ecNumber>
    </recommendedName>
</protein>
<dbReference type="GO" id="GO:0004674">
    <property type="term" value="F:protein serine/threonine kinase activity"/>
    <property type="evidence" value="ECO:0007669"/>
    <property type="project" value="UniProtKB-KW"/>
</dbReference>
<keyword evidence="1 12" id="KW-0723">Serine/threonine-protein kinase</keyword>
<evidence type="ECO:0000256" key="13">
    <source>
        <dbReference type="SAM" id="MobiDB-lite"/>
    </source>
</evidence>
<dbReference type="RefSeq" id="XP_068370593.1">
    <property type="nucleotide sequence ID" value="XM_068490702.1"/>
</dbReference>
<dbReference type="Proteomes" id="UP000179807">
    <property type="component" value="Unassembled WGS sequence"/>
</dbReference>
<evidence type="ECO:0000256" key="6">
    <source>
        <dbReference type="ARBA" id="ARBA00038035"/>
    </source>
</evidence>
<sequence>MSSVRSRRMINLPQLRPDSPSEITAPPLPDENELTKDFPKIKINDLDFGPTLGHGASANVYRVTHRQTGKEYAIKKISFREKKEITQQVVTELHALRVLKHENIVQLYSAFYSSGHMYILMELIDGGSLSDILKVSPYIPEPVIGRLAYHVVQGLLYLRQHHYLHRDLKPSNILITQKGEVKIADFGMARQLDRSVDTAQSFLGTMVYMSPERLREEGYSFLSDIWSFGIIIYQCAVGKFPLFDAKNSNLWELISKLSSDVEVKLPQQYSAELTDFITGCLKINPNNRTPVDSLIDHPFLARYKDPAAQAPLLQWTLDVQRKIEETNKARNESLKNFT</sequence>
<dbReference type="InterPro" id="IPR011009">
    <property type="entry name" value="Kinase-like_dom_sf"/>
</dbReference>
<dbReference type="InterPro" id="IPR001245">
    <property type="entry name" value="Ser-Thr/Tyr_kinase_cat_dom"/>
</dbReference>
<evidence type="ECO:0000256" key="5">
    <source>
        <dbReference type="ARBA" id="ARBA00022840"/>
    </source>
</evidence>
<dbReference type="InterPro" id="IPR017441">
    <property type="entry name" value="Protein_kinase_ATP_BS"/>
</dbReference>
<evidence type="ECO:0000256" key="10">
    <source>
        <dbReference type="ARBA" id="ARBA00051693"/>
    </source>
</evidence>
<comment type="similarity">
    <text evidence="6">Belongs to the protein kinase superfamily. STE Ser/Thr protein kinase family. MAP kinase kinase subfamily.</text>
</comment>
<keyword evidence="2" id="KW-0808">Transferase</keyword>
<dbReference type="PROSITE" id="PS50011">
    <property type="entry name" value="PROTEIN_KINASE_DOM"/>
    <property type="match status" value="1"/>
</dbReference>
<evidence type="ECO:0000256" key="1">
    <source>
        <dbReference type="ARBA" id="ARBA00022527"/>
    </source>
</evidence>
<comment type="catalytic activity">
    <reaction evidence="10">
        <text>L-tyrosyl-[protein] + ATP = O-phospho-L-tyrosyl-[protein] + ADP + H(+)</text>
        <dbReference type="Rhea" id="RHEA:10596"/>
        <dbReference type="Rhea" id="RHEA-COMP:10136"/>
        <dbReference type="Rhea" id="RHEA-COMP:20101"/>
        <dbReference type="ChEBI" id="CHEBI:15378"/>
        <dbReference type="ChEBI" id="CHEBI:30616"/>
        <dbReference type="ChEBI" id="CHEBI:46858"/>
        <dbReference type="ChEBI" id="CHEBI:61978"/>
        <dbReference type="ChEBI" id="CHEBI:456216"/>
        <dbReference type="EC" id="2.7.12.2"/>
    </reaction>
</comment>
<feature type="region of interest" description="Disordered" evidence="13">
    <location>
        <begin position="1"/>
        <end position="31"/>
    </location>
</feature>
<keyword evidence="4 15" id="KW-0418">Kinase</keyword>
<keyword evidence="3 11" id="KW-0547">Nucleotide-binding</keyword>
<dbReference type="GeneID" id="94825406"/>
<dbReference type="AlphaFoldDB" id="A0A1J4L1R3"/>